<dbReference type="SUPFAM" id="SSF103481">
    <property type="entry name" value="Multidrug resistance efflux transporter EmrE"/>
    <property type="match status" value="2"/>
</dbReference>
<keyword evidence="1" id="KW-0472">Membrane</keyword>
<feature type="transmembrane region" description="Helical" evidence="1">
    <location>
        <begin position="12"/>
        <end position="34"/>
    </location>
</feature>
<dbReference type="EMBL" id="UOFV01000228">
    <property type="protein sequence ID" value="VAX00947.1"/>
    <property type="molecule type" value="Genomic_DNA"/>
</dbReference>
<dbReference type="Pfam" id="PF00892">
    <property type="entry name" value="EamA"/>
    <property type="match status" value="2"/>
</dbReference>
<protein>
    <recommendedName>
        <fullName evidence="2">EamA domain-containing protein</fullName>
    </recommendedName>
</protein>
<proteinExistence type="predicted"/>
<feature type="transmembrane region" description="Helical" evidence="1">
    <location>
        <begin position="97"/>
        <end position="115"/>
    </location>
</feature>
<keyword evidence="1" id="KW-0812">Transmembrane</keyword>
<feature type="transmembrane region" description="Helical" evidence="1">
    <location>
        <begin position="127"/>
        <end position="144"/>
    </location>
</feature>
<keyword evidence="1" id="KW-1133">Transmembrane helix</keyword>
<feature type="transmembrane region" description="Helical" evidence="1">
    <location>
        <begin position="67"/>
        <end position="85"/>
    </location>
</feature>
<dbReference type="GO" id="GO:0016020">
    <property type="term" value="C:membrane"/>
    <property type="evidence" value="ECO:0007669"/>
    <property type="project" value="InterPro"/>
</dbReference>
<dbReference type="PANTHER" id="PTHR22911">
    <property type="entry name" value="ACYL-MALONYL CONDENSING ENZYME-RELATED"/>
    <property type="match status" value="1"/>
</dbReference>
<feature type="domain" description="EamA" evidence="2">
    <location>
        <begin position="98"/>
        <end position="229"/>
    </location>
</feature>
<feature type="transmembrane region" description="Helical" evidence="1">
    <location>
        <begin position="212"/>
        <end position="229"/>
    </location>
</feature>
<sequence length="244" mass="26367">AWPHRHVLWEQPGLLLLIALANGWLNTAFVLAVLDGNVVRVLLLFYLSPLWSTLLAWWWLGERPSRFGLATLVVAMFGALLMLWNPQMGFPWPQDQADWLAISAGIGFSFSNVAVRRLKHMPTTIKAAVTWWGVVVVAGIWLLITQAPLPAISSGAWIGAVVLGGLGILGASLALIYGVEKMPVHRSAVILLFELVAGAVSSQLLTNEIVTTIEWFGGALIILAAYLSVQGGGDGSQQAIVKEK</sequence>
<feature type="transmembrane region" description="Helical" evidence="1">
    <location>
        <begin position="40"/>
        <end position="60"/>
    </location>
</feature>
<dbReference type="AlphaFoldDB" id="A0A3B1B764"/>
<evidence type="ECO:0000259" key="2">
    <source>
        <dbReference type="Pfam" id="PF00892"/>
    </source>
</evidence>
<feature type="non-terminal residue" evidence="3">
    <location>
        <position position="1"/>
    </location>
</feature>
<evidence type="ECO:0000313" key="3">
    <source>
        <dbReference type="EMBL" id="VAX00947.1"/>
    </source>
</evidence>
<reference evidence="3" key="1">
    <citation type="submission" date="2018-06" db="EMBL/GenBank/DDBJ databases">
        <authorList>
            <person name="Zhirakovskaya E."/>
        </authorList>
    </citation>
    <scope>NUCLEOTIDE SEQUENCE</scope>
</reference>
<gene>
    <name evidence="3" type="ORF">MNBD_GAMMA19-699</name>
</gene>
<name>A0A3B1B764_9ZZZZ</name>
<feature type="transmembrane region" description="Helical" evidence="1">
    <location>
        <begin position="156"/>
        <end position="176"/>
    </location>
</feature>
<evidence type="ECO:0000256" key="1">
    <source>
        <dbReference type="SAM" id="Phobius"/>
    </source>
</evidence>
<dbReference type="InterPro" id="IPR037185">
    <property type="entry name" value="EmrE-like"/>
</dbReference>
<feature type="transmembrane region" description="Helical" evidence="1">
    <location>
        <begin position="188"/>
        <end position="206"/>
    </location>
</feature>
<accession>A0A3B1B764</accession>
<organism evidence="3">
    <name type="scientific">hydrothermal vent metagenome</name>
    <dbReference type="NCBI Taxonomy" id="652676"/>
    <lineage>
        <taxon>unclassified sequences</taxon>
        <taxon>metagenomes</taxon>
        <taxon>ecological metagenomes</taxon>
    </lineage>
</organism>
<feature type="domain" description="EamA" evidence="2">
    <location>
        <begin position="13"/>
        <end position="83"/>
    </location>
</feature>
<dbReference type="InterPro" id="IPR000620">
    <property type="entry name" value="EamA_dom"/>
</dbReference>